<proteinExistence type="predicted"/>
<reference evidence="1 2" key="1">
    <citation type="submission" date="2019-03" db="EMBL/GenBank/DDBJ databases">
        <title>Genomic Encyclopedia of Type Strains, Phase IV (KMG-IV): sequencing the most valuable type-strain genomes for metagenomic binning, comparative biology and taxonomic classification.</title>
        <authorList>
            <person name="Goeker M."/>
        </authorList>
    </citation>
    <scope>NUCLEOTIDE SEQUENCE [LARGE SCALE GENOMIC DNA]</scope>
    <source>
        <strain evidence="1 2">DSM 102969</strain>
    </source>
</reference>
<name>A0A4R6RBR0_9HYPH</name>
<dbReference type="RefSeq" id="WP_126537728.1">
    <property type="nucleotide sequence ID" value="NZ_BSPM01000009.1"/>
</dbReference>
<organism evidence="1 2">
    <name type="scientific">Oharaeibacter diazotrophicus</name>
    <dbReference type="NCBI Taxonomy" id="1920512"/>
    <lineage>
        <taxon>Bacteria</taxon>
        <taxon>Pseudomonadati</taxon>
        <taxon>Pseudomonadota</taxon>
        <taxon>Alphaproteobacteria</taxon>
        <taxon>Hyphomicrobiales</taxon>
        <taxon>Pleomorphomonadaceae</taxon>
        <taxon>Oharaeibacter</taxon>
    </lineage>
</organism>
<dbReference type="EMBL" id="SNXY01000009">
    <property type="protein sequence ID" value="TDP83076.1"/>
    <property type="molecule type" value="Genomic_DNA"/>
</dbReference>
<dbReference type="Proteomes" id="UP000294547">
    <property type="component" value="Unassembled WGS sequence"/>
</dbReference>
<comment type="caution">
    <text evidence="1">The sequence shown here is derived from an EMBL/GenBank/DDBJ whole genome shotgun (WGS) entry which is preliminary data.</text>
</comment>
<dbReference type="OrthoDB" id="9808866at2"/>
<protein>
    <recommendedName>
        <fullName evidence="3">1,4-alpha-glucan branching enzyme</fullName>
    </recommendedName>
</protein>
<sequence>MTQGRTTTDHDVIRTWVERHGGRPARVTGTGDGDDPGLLRFDFGEPDDRLEPISWDEFFRKFDENGLALVHQDEGESRFNKIVHRDGR</sequence>
<accession>A0A4R6RBR0</accession>
<keyword evidence="2" id="KW-1185">Reference proteome</keyword>
<dbReference type="AlphaFoldDB" id="A0A4R6RBR0"/>
<gene>
    <name evidence="1" type="ORF">EDD54_3032</name>
</gene>
<evidence type="ECO:0008006" key="3">
    <source>
        <dbReference type="Google" id="ProtNLM"/>
    </source>
</evidence>
<evidence type="ECO:0000313" key="1">
    <source>
        <dbReference type="EMBL" id="TDP83076.1"/>
    </source>
</evidence>
<evidence type="ECO:0000313" key="2">
    <source>
        <dbReference type="Proteomes" id="UP000294547"/>
    </source>
</evidence>